<protein>
    <recommendedName>
        <fullName evidence="1">peptidylprolyl isomerase</fullName>
        <ecNumber evidence="1">5.2.1.8</ecNumber>
    </recommendedName>
</protein>
<dbReference type="PROSITE" id="PS00170">
    <property type="entry name" value="CSA_PPIASE_1"/>
    <property type="match status" value="1"/>
</dbReference>
<keyword evidence="3 6" id="KW-0413">Isomerase</keyword>
<dbReference type="Pfam" id="PF00160">
    <property type="entry name" value="Pro_isomerase"/>
    <property type="match status" value="1"/>
</dbReference>
<organism evidence="6">
    <name type="scientific">hydrothermal vent metagenome</name>
    <dbReference type="NCBI Taxonomy" id="652676"/>
    <lineage>
        <taxon>unclassified sequences</taxon>
        <taxon>metagenomes</taxon>
        <taxon>ecological metagenomes</taxon>
    </lineage>
</organism>
<sequence>MQKIKLTFLIILIALSSCKSVKYDNLDDGLYADIQTDKGDILLRLEYENTPITVSNFITLAEGTNDFVDDSFKETPFYDGLKFHRVVDDFIVQGGDPRGNGSGGPGYRFEDEFPMDDEGNLILSHDSAGTLSMANSGPDSNGSQFFISHKETKFLDGVHTIFGHVVFGQEVVDSIEANDIIIKIEILRVGKDAKKFDAVSEFNIYFKNIEKEQKLLQEKKVRLKEEFLQFVKDNESNATVLPSGLKIISIKKGSDKKPALGSKIPVNYAGYFTSGDLFDSNIKDIAQLHDKYDKRRDQMGGYKPISMDYSPDAALITGFKEGLQHMNYGDKVLLMIPSHLAYGAQGNRGIPPNTDLLFELEIVEE</sequence>
<evidence type="ECO:0000259" key="5">
    <source>
        <dbReference type="PROSITE" id="PS50072"/>
    </source>
</evidence>
<proteinExistence type="predicted"/>
<dbReference type="GO" id="GO:0006457">
    <property type="term" value="P:protein folding"/>
    <property type="evidence" value="ECO:0007669"/>
    <property type="project" value="InterPro"/>
</dbReference>
<feature type="domain" description="PPIase FKBP-type" evidence="4">
    <location>
        <begin position="261"/>
        <end position="365"/>
    </location>
</feature>
<dbReference type="InterPro" id="IPR001179">
    <property type="entry name" value="PPIase_FKBP_dom"/>
</dbReference>
<feature type="domain" description="PPIase cyclophilin-type" evidence="5">
    <location>
        <begin position="39"/>
        <end position="177"/>
    </location>
</feature>
<dbReference type="PROSITE" id="PS51257">
    <property type="entry name" value="PROKAR_LIPOPROTEIN"/>
    <property type="match status" value="1"/>
</dbReference>
<dbReference type="InterPro" id="IPR046357">
    <property type="entry name" value="PPIase_dom_sf"/>
</dbReference>
<gene>
    <name evidence="6" type="ORF">MNBD_BACTEROID05-343</name>
</gene>
<dbReference type="InterPro" id="IPR002130">
    <property type="entry name" value="Cyclophilin-type_PPIase_dom"/>
</dbReference>
<dbReference type="InterPro" id="IPR020892">
    <property type="entry name" value="Cyclophilin-type_PPIase_CS"/>
</dbReference>
<dbReference type="GO" id="GO:0003755">
    <property type="term" value="F:peptidyl-prolyl cis-trans isomerase activity"/>
    <property type="evidence" value="ECO:0007669"/>
    <property type="project" value="UniProtKB-KW"/>
</dbReference>
<dbReference type="PROSITE" id="PS50059">
    <property type="entry name" value="FKBP_PPIASE"/>
    <property type="match status" value="1"/>
</dbReference>
<name>A0A3B0TPZ9_9ZZZZ</name>
<dbReference type="AlphaFoldDB" id="A0A3B0TPZ9"/>
<reference evidence="6" key="1">
    <citation type="submission" date="2018-06" db="EMBL/GenBank/DDBJ databases">
        <authorList>
            <person name="Zhirakovskaya E."/>
        </authorList>
    </citation>
    <scope>NUCLEOTIDE SEQUENCE</scope>
</reference>
<dbReference type="SUPFAM" id="SSF50891">
    <property type="entry name" value="Cyclophilin-like"/>
    <property type="match status" value="1"/>
</dbReference>
<dbReference type="PROSITE" id="PS50072">
    <property type="entry name" value="CSA_PPIASE_2"/>
    <property type="match status" value="1"/>
</dbReference>
<dbReference type="InterPro" id="IPR029000">
    <property type="entry name" value="Cyclophilin-like_dom_sf"/>
</dbReference>
<dbReference type="EC" id="5.2.1.8" evidence="1"/>
<evidence type="ECO:0000256" key="1">
    <source>
        <dbReference type="ARBA" id="ARBA00013194"/>
    </source>
</evidence>
<dbReference type="Gene3D" id="3.10.50.40">
    <property type="match status" value="1"/>
</dbReference>
<keyword evidence="2" id="KW-0697">Rotamase</keyword>
<evidence type="ECO:0000256" key="2">
    <source>
        <dbReference type="ARBA" id="ARBA00023110"/>
    </source>
</evidence>
<dbReference type="SUPFAM" id="SSF54534">
    <property type="entry name" value="FKBP-like"/>
    <property type="match status" value="1"/>
</dbReference>
<dbReference type="EMBL" id="UOEN01000433">
    <property type="protein sequence ID" value="VAW18770.1"/>
    <property type="molecule type" value="Genomic_DNA"/>
</dbReference>
<dbReference type="Pfam" id="PF00254">
    <property type="entry name" value="FKBP_C"/>
    <property type="match status" value="1"/>
</dbReference>
<accession>A0A3B0TPZ9</accession>
<dbReference type="PANTHER" id="PTHR45625">
    <property type="entry name" value="PEPTIDYL-PROLYL CIS-TRANS ISOMERASE-RELATED"/>
    <property type="match status" value="1"/>
</dbReference>
<evidence type="ECO:0000313" key="6">
    <source>
        <dbReference type="EMBL" id="VAW18770.1"/>
    </source>
</evidence>
<dbReference type="Gene3D" id="2.40.100.10">
    <property type="entry name" value="Cyclophilin-like"/>
    <property type="match status" value="1"/>
</dbReference>
<dbReference type="CDD" id="cd00317">
    <property type="entry name" value="cyclophilin"/>
    <property type="match status" value="1"/>
</dbReference>
<dbReference type="InterPro" id="IPR044666">
    <property type="entry name" value="Cyclophilin_A-like"/>
</dbReference>
<evidence type="ECO:0000256" key="3">
    <source>
        <dbReference type="ARBA" id="ARBA00023235"/>
    </source>
</evidence>
<dbReference type="PRINTS" id="PR00153">
    <property type="entry name" value="CSAPPISMRASE"/>
</dbReference>
<dbReference type="PANTHER" id="PTHR45625:SF4">
    <property type="entry name" value="PEPTIDYLPROLYL ISOMERASE DOMAIN AND WD REPEAT-CONTAINING PROTEIN 1"/>
    <property type="match status" value="1"/>
</dbReference>
<evidence type="ECO:0000259" key="4">
    <source>
        <dbReference type="PROSITE" id="PS50059"/>
    </source>
</evidence>